<feature type="transmembrane region" description="Helical" evidence="1">
    <location>
        <begin position="21"/>
        <end position="41"/>
    </location>
</feature>
<keyword evidence="1" id="KW-0812">Transmembrane</keyword>
<keyword evidence="1" id="KW-0472">Membrane</keyword>
<organism evidence="2 3">
    <name type="scientific">Nannochloropsis gaditana</name>
    <dbReference type="NCBI Taxonomy" id="72520"/>
    <lineage>
        <taxon>Eukaryota</taxon>
        <taxon>Sar</taxon>
        <taxon>Stramenopiles</taxon>
        <taxon>Ochrophyta</taxon>
        <taxon>Eustigmatophyceae</taxon>
        <taxon>Eustigmatales</taxon>
        <taxon>Monodopsidaceae</taxon>
        <taxon>Nannochloropsis</taxon>
    </lineage>
</organism>
<reference evidence="2 3" key="1">
    <citation type="journal article" date="2014" name="Mol. Plant">
        <title>Chromosome Scale Genome Assembly and Transcriptome Profiling of Nannochloropsis gaditana in Nitrogen Depletion.</title>
        <authorList>
            <person name="Corteggiani Carpinelli E."/>
            <person name="Telatin A."/>
            <person name="Vitulo N."/>
            <person name="Forcato C."/>
            <person name="D'Angelo M."/>
            <person name="Schiavon R."/>
            <person name="Vezzi A."/>
            <person name="Giacometti G.M."/>
            <person name="Morosinotto T."/>
            <person name="Valle G."/>
        </authorList>
    </citation>
    <scope>NUCLEOTIDE SEQUENCE [LARGE SCALE GENOMIC DNA]</scope>
    <source>
        <strain evidence="2 3">B-31</strain>
    </source>
</reference>
<dbReference type="Proteomes" id="UP000019335">
    <property type="component" value="Unassembled WGS sequence"/>
</dbReference>
<protein>
    <submittedName>
        <fullName evidence="2">Uncharacterized protein</fullName>
    </submittedName>
</protein>
<gene>
    <name evidence="2" type="ORF">Naga_100011g35</name>
</gene>
<comment type="caution">
    <text evidence="2">The sequence shown here is derived from an EMBL/GenBank/DDBJ whole genome shotgun (WGS) entry which is preliminary data.</text>
</comment>
<accession>W7T655</accession>
<keyword evidence="3" id="KW-1185">Reference proteome</keyword>
<sequence length="326" mass="36679">MATLQTMRYRYTYGRGLHINLGAWWTALAWVTCGLSWAFMLPPQGKPLRVRCTLCTTFARVASTRNNPDSLVTSQSTLTLAAELREELLSLVNIPPEIKEDRYEAIAQRIDFVVGQLKETYVPPQTLPFMNLLLQGCWLNIYNSWTVRRSVWEKRDSSMDAEEEEDEDDFLDLLGPVEEDDVAAGANKRPLHLPTPTQVIVRDIHQTLSPNLTKGAVVNSVDWECTAGEDGDKGLTGTLTVRGGYEVNSRGTLEVGGVEHDLTMLRAPRHADALIKALQRAVPFDVFDMNGTFVETAFLDHELRVTQTHSTRFGTITSLYRRNHTN</sequence>
<evidence type="ECO:0000313" key="2">
    <source>
        <dbReference type="EMBL" id="EWM22470.1"/>
    </source>
</evidence>
<dbReference type="EMBL" id="AZIL01002191">
    <property type="protein sequence ID" value="EWM22470.1"/>
    <property type="molecule type" value="Genomic_DNA"/>
</dbReference>
<name>W7T655_9STRA</name>
<dbReference type="OrthoDB" id="5194at2759"/>
<evidence type="ECO:0000313" key="3">
    <source>
        <dbReference type="Proteomes" id="UP000019335"/>
    </source>
</evidence>
<proteinExistence type="predicted"/>
<keyword evidence="1" id="KW-1133">Transmembrane helix</keyword>
<dbReference type="AlphaFoldDB" id="W7T655"/>
<evidence type="ECO:0000256" key="1">
    <source>
        <dbReference type="SAM" id="Phobius"/>
    </source>
</evidence>